<dbReference type="SFLD" id="SFLDG01140">
    <property type="entry name" value="C2.B:_Phosphomannomutase_and_P"/>
    <property type="match status" value="1"/>
</dbReference>
<feature type="binding site" evidence="12">
    <location>
        <position position="228"/>
    </location>
    <ligand>
        <name>Mg(2+)</name>
        <dbReference type="ChEBI" id="CHEBI:18420"/>
        <label>1</label>
    </ligand>
</feature>
<dbReference type="InterPro" id="IPR005002">
    <property type="entry name" value="PMM"/>
</dbReference>
<dbReference type="EMBL" id="JAOPGA020000191">
    <property type="protein sequence ID" value="KAL0477512.1"/>
    <property type="molecule type" value="Genomic_DNA"/>
</dbReference>
<evidence type="ECO:0000256" key="13">
    <source>
        <dbReference type="RuleBase" id="RU361118"/>
    </source>
</evidence>
<comment type="function">
    <text evidence="13">Involved in the synthesis of the GDP-mannose and dolichol-phosphate-mannose required for a number of critical mannosyl transfer reactions.</text>
</comment>
<comment type="pathway">
    <text evidence="2 13">Nucleotide-sugar biosynthesis; GDP-alpha-D-mannose biosynthesis; alpha-D-mannose 1-phosphate from D-fructose 6-phosphate: step 2/2.</text>
</comment>
<evidence type="ECO:0000256" key="10">
    <source>
        <dbReference type="PIRSR" id="PIRSR605002-1"/>
    </source>
</evidence>
<comment type="subunit">
    <text evidence="4 13">Homodimer.</text>
</comment>
<protein>
    <recommendedName>
        <fullName evidence="5 13">Phosphomannomutase</fullName>
        <ecNumber evidence="5 13">5.4.2.8</ecNumber>
    </recommendedName>
</protein>
<comment type="caution">
    <text evidence="14">The sequence shown here is derived from an EMBL/GenBank/DDBJ whole genome shotgun (WGS) entry which is preliminary data.</text>
</comment>
<dbReference type="Gene3D" id="3.40.50.1000">
    <property type="entry name" value="HAD superfamily/HAD-like"/>
    <property type="match status" value="1"/>
</dbReference>
<feature type="binding site" evidence="11">
    <location>
        <position position="123"/>
    </location>
    <ligand>
        <name>alpha-D-mannose 1-phosphate</name>
        <dbReference type="ChEBI" id="CHEBI:58409"/>
    </ligand>
</feature>
<dbReference type="GO" id="GO:0046872">
    <property type="term" value="F:metal ion binding"/>
    <property type="evidence" value="ECO:0007669"/>
    <property type="project" value="UniProtKB-KW"/>
</dbReference>
<keyword evidence="15" id="KW-1185">Reference proteome</keyword>
<reference evidence="14 15" key="1">
    <citation type="submission" date="2024-03" db="EMBL/GenBank/DDBJ databases">
        <title>The Acrasis kona genome and developmental transcriptomes reveal deep origins of eukaryotic multicellular pathways.</title>
        <authorList>
            <person name="Sheikh S."/>
            <person name="Fu C.-J."/>
            <person name="Brown M.W."/>
            <person name="Baldauf S.L."/>
        </authorList>
    </citation>
    <scope>NUCLEOTIDE SEQUENCE [LARGE SCALE GENOMIC DNA]</scope>
    <source>
        <strain evidence="14 15">ATCC MYA-3509</strain>
    </source>
</reference>
<dbReference type="GO" id="GO:0006013">
    <property type="term" value="P:mannose metabolic process"/>
    <property type="evidence" value="ECO:0007669"/>
    <property type="project" value="TreeGrafter"/>
</dbReference>
<dbReference type="GO" id="GO:0009298">
    <property type="term" value="P:GDP-mannose biosynthetic process"/>
    <property type="evidence" value="ECO:0007669"/>
    <property type="project" value="InterPro"/>
</dbReference>
<dbReference type="FunFam" id="3.30.1240.20:FF:000001">
    <property type="entry name" value="Phosphomannomutase"/>
    <property type="match status" value="1"/>
</dbReference>
<evidence type="ECO:0000256" key="9">
    <source>
        <dbReference type="ARBA" id="ARBA00023235"/>
    </source>
</evidence>
<dbReference type="PANTHER" id="PTHR10466:SF0">
    <property type="entry name" value="PHOSPHOMANNOMUTASE"/>
    <property type="match status" value="1"/>
</dbReference>
<dbReference type="SFLD" id="SFLDG01143">
    <property type="entry name" value="C2.B.3:_Phosphomannomutase_Lik"/>
    <property type="match status" value="1"/>
</dbReference>
<dbReference type="NCBIfam" id="TIGR01484">
    <property type="entry name" value="HAD-SF-IIB"/>
    <property type="match status" value="1"/>
</dbReference>
<keyword evidence="8 12" id="KW-0460">Magnesium</keyword>
<accession>A0AAW2YJY3</accession>
<evidence type="ECO:0000256" key="7">
    <source>
        <dbReference type="ARBA" id="ARBA00022723"/>
    </source>
</evidence>
<comment type="subcellular location">
    <subcellularLocation>
        <location evidence="1 13">Cytoplasm</location>
    </subcellularLocation>
</comment>
<dbReference type="Proteomes" id="UP001431209">
    <property type="component" value="Unassembled WGS sequence"/>
</dbReference>
<dbReference type="InterPro" id="IPR006379">
    <property type="entry name" value="HAD-SF_hydro_IIB"/>
</dbReference>
<keyword evidence="9 13" id="KW-0413">Isomerase</keyword>
<evidence type="ECO:0000256" key="5">
    <source>
        <dbReference type="ARBA" id="ARBA00012730"/>
    </source>
</evidence>
<dbReference type="InterPro" id="IPR023214">
    <property type="entry name" value="HAD_sf"/>
</dbReference>
<dbReference type="Gene3D" id="3.30.1240.20">
    <property type="match status" value="1"/>
</dbReference>
<dbReference type="CDD" id="cd02585">
    <property type="entry name" value="HAD_PMM"/>
    <property type="match status" value="1"/>
</dbReference>
<feature type="binding site" evidence="11">
    <location>
        <position position="189"/>
    </location>
    <ligand>
        <name>alpha-D-mannose 1-phosphate</name>
        <dbReference type="ChEBI" id="CHEBI:58409"/>
    </ligand>
</feature>
<dbReference type="GO" id="GO:0006487">
    <property type="term" value="P:protein N-linked glycosylation"/>
    <property type="evidence" value="ECO:0007669"/>
    <property type="project" value="TreeGrafter"/>
</dbReference>
<dbReference type="SFLD" id="SFLDS00003">
    <property type="entry name" value="Haloacid_Dehalogenase"/>
    <property type="match status" value="1"/>
</dbReference>
<dbReference type="AlphaFoldDB" id="A0AAW2YJY3"/>
<dbReference type="Pfam" id="PF03332">
    <property type="entry name" value="PMM"/>
    <property type="match status" value="1"/>
</dbReference>
<feature type="active site" description="Nucleophile" evidence="10">
    <location>
        <position position="12"/>
    </location>
</feature>
<evidence type="ECO:0000256" key="1">
    <source>
        <dbReference type="ARBA" id="ARBA00004496"/>
    </source>
</evidence>
<dbReference type="PANTHER" id="PTHR10466">
    <property type="entry name" value="PHOSPHOMANNOMUTASE"/>
    <property type="match status" value="1"/>
</dbReference>
<dbReference type="EC" id="5.4.2.8" evidence="5 13"/>
<evidence type="ECO:0000256" key="4">
    <source>
        <dbReference type="ARBA" id="ARBA00011738"/>
    </source>
</evidence>
<feature type="binding site" evidence="12">
    <location>
        <position position="14"/>
    </location>
    <ligand>
        <name>Mg(2+)</name>
        <dbReference type="ChEBI" id="CHEBI:18420"/>
        <label>1</label>
    </ligand>
</feature>
<feature type="active site" description="Proton donor/acceptor" evidence="10">
    <location>
        <position position="14"/>
    </location>
</feature>
<evidence type="ECO:0000256" key="11">
    <source>
        <dbReference type="PIRSR" id="PIRSR605002-2"/>
    </source>
</evidence>
<feature type="binding site" evidence="12">
    <location>
        <position position="216"/>
    </location>
    <ligand>
        <name>Mg(2+)</name>
        <dbReference type="ChEBI" id="CHEBI:18420"/>
        <label>1</label>
    </ligand>
</feature>
<evidence type="ECO:0000256" key="3">
    <source>
        <dbReference type="ARBA" id="ARBA00009736"/>
    </source>
</evidence>
<name>A0AAW2YJY3_9EUKA</name>
<comment type="cofactor">
    <cofactor evidence="12">
        <name>Mg(2+)</name>
        <dbReference type="ChEBI" id="CHEBI:18420"/>
    </cofactor>
</comment>
<feature type="binding site" evidence="12">
    <location>
        <position position="12"/>
    </location>
    <ligand>
        <name>Mg(2+)</name>
        <dbReference type="ChEBI" id="CHEBI:18420"/>
        <label>1</label>
    </ligand>
</feature>
<dbReference type="GO" id="GO:0005829">
    <property type="term" value="C:cytosol"/>
    <property type="evidence" value="ECO:0007669"/>
    <property type="project" value="TreeGrafter"/>
</dbReference>
<keyword evidence="6 13" id="KW-0963">Cytoplasm</keyword>
<feature type="binding site" evidence="11">
    <location>
        <position position="187"/>
    </location>
    <ligand>
        <name>alpha-D-mannose 1-phosphate</name>
        <dbReference type="ChEBI" id="CHEBI:58409"/>
    </ligand>
</feature>
<organism evidence="14 15">
    <name type="scientific">Acrasis kona</name>
    <dbReference type="NCBI Taxonomy" id="1008807"/>
    <lineage>
        <taxon>Eukaryota</taxon>
        <taxon>Discoba</taxon>
        <taxon>Heterolobosea</taxon>
        <taxon>Tetramitia</taxon>
        <taxon>Eutetramitia</taxon>
        <taxon>Acrasidae</taxon>
        <taxon>Acrasis</taxon>
    </lineage>
</organism>
<gene>
    <name evidence="14" type="ORF">AKO1_010846</name>
</gene>
<evidence type="ECO:0000256" key="6">
    <source>
        <dbReference type="ARBA" id="ARBA00022490"/>
    </source>
</evidence>
<dbReference type="GO" id="GO:0004615">
    <property type="term" value="F:phosphomannomutase activity"/>
    <property type="evidence" value="ECO:0007669"/>
    <property type="project" value="UniProtKB-EC"/>
</dbReference>
<proteinExistence type="inferred from homology"/>
<feature type="binding site" evidence="12">
    <location>
        <position position="230"/>
    </location>
    <ligand>
        <name>Mg(2+)</name>
        <dbReference type="ChEBI" id="CHEBI:18420"/>
        <label>2</label>
    </ligand>
</feature>
<evidence type="ECO:0000313" key="14">
    <source>
        <dbReference type="EMBL" id="KAL0477512.1"/>
    </source>
</evidence>
<evidence type="ECO:0000256" key="12">
    <source>
        <dbReference type="PIRSR" id="PIRSR605002-3"/>
    </source>
</evidence>
<evidence type="ECO:0000256" key="8">
    <source>
        <dbReference type="ARBA" id="ARBA00022842"/>
    </source>
</evidence>
<feature type="binding site" evidence="11">
    <location>
        <position position="21"/>
    </location>
    <ligand>
        <name>alpha-D-mannose 1-phosphate</name>
        <dbReference type="ChEBI" id="CHEBI:58409"/>
    </ligand>
</feature>
<feature type="binding site" evidence="11">
    <location>
        <position position="141"/>
    </location>
    <ligand>
        <name>alpha-D-mannose 1-phosphate</name>
        <dbReference type="ChEBI" id="CHEBI:58409"/>
    </ligand>
</feature>
<dbReference type="InterPro" id="IPR043169">
    <property type="entry name" value="PMM_cap"/>
</dbReference>
<evidence type="ECO:0000313" key="15">
    <source>
        <dbReference type="Proteomes" id="UP001431209"/>
    </source>
</evidence>
<evidence type="ECO:0000256" key="2">
    <source>
        <dbReference type="ARBA" id="ARBA00004699"/>
    </source>
</evidence>
<keyword evidence="7 12" id="KW-0479">Metal-binding</keyword>
<dbReference type="InterPro" id="IPR036412">
    <property type="entry name" value="HAD-like_sf"/>
</dbReference>
<feature type="binding site" evidence="11">
    <location>
        <position position="134"/>
    </location>
    <ligand>
        <name>alpha-D-mannose 1-phosphate</name>
        <dbReference type="ChEBI" id="CHEBI:58409"/>
    </ligand>
</feature>
<comment type="similarity">
    <text evidence="3 13">Belongs to the eukaryotic PMM family.</text>
</comment>
<dbReference type="SUPFAM" id="SSF56784">
    <property type="entry name" value="HAD-like"/>
    <property type="match status" value="1"/>
</dbReference>
<comment type="catalytic activity">
    <reaction evidence="13">
        <text>alpha-D-mannose 1-phosphate = D-mannose 6-phosphate</text>
        <dbReference type="Rhea" id="RHEA:11140"/>
        <dbReference type="ChEBI" id="CHEBI:58409"/>
        <dbReference type="ChEBI" id="CHEBI:58735"/>
        <dbReference type="EC" id="5.4.2.8"/>
    </reaction>
</comment>
<sequence length="254" mass="28766">MATRENTLILFDVDGTLTVPRLAATQEMHDVLKALRDKVTIGIVGGSDLVKQVEQLGASVLADFDFVFAENGLAAYEKGQSIGEQSFKDHLGEEALGELIDFTLSEFSKVKLPKKRGTFVEYRKGMLNLCPIGRSCSQDERREFFEYDKIHKIREALVEKFTAKFGSFQTADGRQINLKFSIGGEISFDAFPVGWDKTFCLQYVEKRFENILFFGDKTAKGGNDFEIYNDPRVKGYTVVSYQDTIRILKELYNV</sequence>
<dbReference type="SFLD" id="SFLDF00445">
    <property type="entry name" value="alpha-phosphomannomutase"/>
    <property type="match status" value="1"/>
</dbReference>